<dbReference type="Pfam" id="PF11185">
    <property type="entry name" value="DUF2971"/>
    <property type="match status" value="1"/>
</dbReference>
<protein>
    <submittedName>
        <fullName evidence="1">DUF2971 domain-containing protein</fullName>
    </submittedName>
</protein>
<comment type="caution">
    <text evidence="1">The sequence shown here is derived from an EMBL/GenBank/DDBJ whole genome shotgun (WGS) entry which is preliminary data.</text>
</comment>
<proteinExistence type="predicted"/>
<dbReference type="EMBL" id="VSIV01000143">
    <property type="protein sequence ID" value="TYB33442.1"/>
    <property type="molecule type" value="Genomic_DNA"/>
</dbReference>
<reference evidence="1 2" key="1">
    <citation type="submission" date="2019-08" db="EMBL/GenBank/DDBJ databases">
        <title>Genomic characterization of a novel candidate phylum (ARYD3) from a high temperature, high salinity tertiary oil reservoir in north central Oklahoma, USA.</title>
        <authorList>
            <person name="Youssef N.H."/>
            <person name="Yadav A."/>
            <person name="Elshahed M.S."/>
        </authorList>
    </citation>
    <scope>NUCLEOTIDE SEQUENCE [LARGE SCALE GENOMIC DNA]</scope>
    <source>
        <strain evidence="1">ARYD1</strain>
    </source>
</reference>
<organism evidence="1 2">
    <name type="scientific">Flexistipes sinusarabici</name>
    <dbReference type="NCBI Taxonomy" id="2352"/>
    <lineage>
        <taxon>Bacteria</taxon>
        <taxon>Pseudomonadati</taxon>
        <taxon>Deferribacterota</taxon>
        <taxon>Deferribacteres</taxon>
        <taxon>Deferribacterales</taxon>
        <taxon>Flexistipitaceae</taxon>
        <taxon>Flexistipes</taxon>
    </lineage>
</organism>
<accession>A0A5D0MM19</accession>
<dbReference type="Proteomes" id="UP000323337">
    <property type="component" value="Unassembled WGS sequence"/>
</dbReference>
<dbReference type="InterPro" id="IPR021352">
    <property type="entry name" value="DUF2971"/>
</dbReference>
<sequence length="279" mass="32789">MTPTPLYRYMPADRFFKNLEKDSDLFSVPFAWGDFDAFEDLLSRLKSKENNGFVVTDNIFAQCWNAGHECDGMWKNYTSSQLDDGVMIESDSNTILSSLKNIVSKFKMFESKEVYLYKSEIESQVDSMVSVEKVDYLTHKEIISQYEEYFEQLDKVARGESSEDDLSFLDSTGEGLRKILSIKREHYSYEKEFRIFIQPFDDGAKEFEHIDVHRILVPDFKSRIKKVIFSPKMGENKYKCYKSQLIQEYGFDENKIEKSKMYDLDELLRGSKLKRKGSR</sequence>
<evidence type="ECO:0000313" key="1">
    <source>
        <dbReference type="EMBL" id="TYB33442.1"/>
    </source>
</evidence>
<dbReference type="AlphaFoldDB" id="A0A5D0MM19"/>
<evidence type="ECO:0000313" key="2">
    <source>
        <dbReference type="Proteomes" id="UP000323337"/>
    </source>
</evidence>
<name>A0A5D0MM19_FLESI</name>
<gene>
    <name evidence="1" type="ORF">FXF49_06335</name>
</gene>